<dbReference type="AlphaFoldDB" id="A0A8J7WVJ6"/>
<dbReference type="RefSeq" id="WP_211472470.1">
    <property type="nucleotide sequence ID" value="NZ_JAGSXH010000227.1"/>
</dbReference>
<feature type="domain" description="CBS" evidence="3">
    <location>
        <begin position="72"/>
        <end position="129"/>
    </location>
</feature>
<evidence type="ECO:0000313" key="4">
    <source>
        <dbReference type="EMBL" id="MBS2966929.1"/>
    </source>
</evidence>
<reference evidence="4" key="1">
    <citation type="submission" date="2021-04" db="EMBL/GenBank/DDBJ databases">
        <title>Genome based classification of Actinospica acidithermotolerans sp. nov., an actinobacterium isolated from an Indonesian hot spring.</title>
        <authorList>
            <person name="Kusuma A.B."/>
            <person name="Putra K.E."/>
            <person name="Nafisah S."/>
            <person name="Loh J."/>
            <person name="Nouioui I."/>
            <person name="Goodfellow M."/>
        </authorList>
    </citation>
    <scope>NUCLEOTIDE SEQUENCE</scope>
    <source>
        <strain evidence="4">DSM 45618</strain>
    </source>
</reference>
<evidence type="ECO:0000313" key="5">
    <source>
        <dbReference type="Proteomes" id="UP000677913"/>
    </source>
</evidence>
<evidence type="ECO:0000256" key="2">
    <source>
        <dbReference type="PROSITE-ProRule" id="PRU00703"/>
    </source>
</evidence>
<keyword evidence="1 2" id="KW-0129">CBS domain</keyword>
<evidence type="ECO:0000259" key="3">
    <source>
        <dbReference type="PROSITE" id="PS51371"/>
    </source>
</evidence>
<keyword evidence="5" id="KW-1185">Reference proteome</keyword>
<evidence type="ECO:0000256" key="1">
    <source>
        <dbReference type="ARBA" id="ARBA00023122"/>
    </source>
</evidence>
<protein>
    <submittedName>
        <fullName evidence="4">CBS domain-containing protein</fullName>
    </submittedName>
</protein>
<dbReference type="PANTHER" id="PTHR43080">
    <property type="entry name" value="CBS DOMAIN-CONTAINING PROTEIN CBSX3, MITOCHONDRIAL"/>
    <property type="match status" value="1"/>
</dbReference>
<dbReference type="EMBL" id="JAGSXH010000227">
    <property type="protein sequence ID" value="MBS2966929.1"/>
    <property type="molecule type" value="Genomic_DNA"/>
</dbReference>
<dbReference type="InterPro" id="IPR051257">
    <property type="entry name" value="Diverse_CBS-Domain"/>
</dbReference>
<proteinExistence type="predicted"/>
<comment type="caution">
    <text evidence="4">The sequence shown here is derived from an EMBL/GenBank/DDBJ whole genome shotgun (WGS) entry which is preliminary data.</text>
</comment>
<sequence length="199" mass="20979">MEMQRDVRDVMSCSLITVAPDASAARVVQLLKNYQIGAVPVVAAGARVLGVITEGDLIDLPQLAGKTAAQVMTAPAICVGEGAPVHEALRLIAEHGVGRLPVVDGRGRVVGIVSRRDLLSELLPGDGELRRKIIDRVIDLGGEVFSVRVDDGAVSLCGRVGDVGEIALIERALRLIDGVVSVDATFTVHTGEHRELVRG</sequence>
<dbReference type="PROSITE" id="PS51371">
    <property type="entry name" value="CBS"/>
    <property type="match status" value="2"/>
</dbReference>
<dbReference type="Proteomes" id="UP000677913">
    <property type="component" value="Unassembled WGS sequence"/>
</dbReference>
<accession>A0A8J7WVJ6</accession>
<name>A0A8J7WVJ6_9ACTN</name>
<feature type="domain" description="CBS" evidence="3">
    <location>
        <begin position="11"/>
        <end position="67"/>
    </location>
</feature>
<organism evidence="4 5">
    <name type="scientific">Actinocrinis puniceicyclus</name>
    <dbReference type="NCBI Taxonomy" id="977794"/>
    <lineage>
        <taxon>Bacteria</taxon>
        <taxon>Bacillati</taxon>
        <taxon>Actinomycetota</taxon>
        <taxon>Actinomycetes</taxon>
        <taxon>Catenulisporales</taxon>
        <taxon>Actinospicaceae</taxon>
        <taxon>Actinocrinis</taxon>
    </lineage>
</organism>
<dbReference type="SUPFAM" id="SSF54631">
    <property type="entry name" value="CBS-domain pair"/>
    <property type="match status" value="1"/>
</dbReference>
<dbReference type="Pfam" id="PF00571">
    <property type="entry name" value="CBS"/>
    <property type="match status" value="2"/>
</dbReference>
<dbReference type="SMART" id="SM00116">
    <property type="entry name" value="CBS"/>
    <property type="match status" value="2"/>
</dbReference>
<dbReference type="Gene3D" id="3.10.580.10">
    <property type="entry name" value="CBS-domain"/>
    <property type="match status" value="2"/>
</dbReference>
<dbReference type="InterPro" id="IPR046342">
    <property type="entry name" value="CBS_dom_sf"/>
</dbReference>
<gene>
    <name evidence="4" type="ORF">KGA66_28100</name>
</gene>
<dbReference type="InterPro" id="IPR000644">
    <property type="entry name" value="CBS_dom"/>
</dbReference>
<dbReference type="PANTHER" id="PTHR43080:SF29">
    <property type="entry name" value="OS02G0818000 PROTEIN"/>
    <property type="match status" value="1"/>
</dbReference>